<proteinExistence type="predicted"/>
<dbReference type="InterPro" id="IPR023404">
    <property type="entry name" value="rSAM_horseshoe"/>
</dbReference>
<reference evidence="7 8" key="1">
    <citation type="submission" date="2016-12" db="EMBL/GenBank/DDBJ databases">
        <authorList>
            <person name="Song W.-J."/>
            <person name="Kurnit D.M."/>
        </authorList>
    </citation>
    <scope>NUCLEOTIDE SEQUENCE [LARGE SCALE GENOMIC DNA]</scope>
    <source>
        <strain evidence="7 8">DSM 11393</strain>
    </source>
</reference>
<dbReference type="SMART" id="SM00729">
    <property type="entry name" value="Elp3"/>
    <property type="match status" value="1"/>
</dbReference>
<sequence length="626" mass="70764">MQKSEKKSLSKAVFENTPILPMTRQEMKQLGWSELDILLVSGDAYIDHPSFGVSLLGRWLVEHGFRVGVIAQPEWQGAEKNISNSLSKITDMGRPKLFAGVSAGAIDSMLAHYTAFRKKRHDDAYTPGGKNGSRPNRATIIYSNLLRQNFKDIPIVLGGIEASLRRITHYDFWTDALRLPLLCDAKADVLIYGMGEKAILELANKAKNALAKTQSEFLLRKDFVDVAKYTLGTAFISSGNNADDELKIISDQASNKEEYTIRVLPSLNEIKLKPELLIQSALTLEEQVHQADFYCIEKIDDKRNLILAPPQDNLTTSELDLLYGLAFSRLAHPLYKEPIPAWEMIRTSITSHRGCGGACSFCSLSLHQGRKISSRSSESILQELDKITFSSQTSKNFTNQTKIPKWASSISDVGGPSANMWQAVCTFEQKKCLRKSCMFPGVCKFFKIDQMQHIKLLRQINQHKNVNNVRVASGIRLDLALNQTEALEAYAREFTGGLLKIAPEHICEHVLTLMRKPTLERFEAFLERFQRSSEQAKKEQYIIPYLMSAFPGCEDKDMLMLKKWLAQKRWTPKQVQCFIPTPGTVATGMFYSKKDCDGNNIYVARSDADRMRQHYILIQGSEKRSK</sequence>
<organism evidence="7 8">
    <name type="scientific">Desulfovibrio litoralis DSM 11393</name>
    <dbReference type="NCBI Taxonomy" id="1121455"/>
    <lineage>
        <taxon>Bacteria</taxon>
        <taxon>Pseudomonadati</taxon>
        <taxon>Thermodesulfobacteriota</taxon>
        <taxon>Desulfovibrionia</taxon>
        <taxon>Desulfovibrionales</taxon>
        <taxon>Desulfovibrionaceae</taxon>
        <taxon>Desulfovibrio</taxon>
    </lineage>
</organism>
<dbReference type="InterPro" id="IPR013704">
    <property type="entry name" value="UPF0313_N"/>
</dbReference>
<dbReference type="InterPro" id="IPR022946">
    <property type="entry name" value="UPF0313"/>
</dbReference>
<keyword evidence="5" id="KW-0411">Iron-sulfur</keyword>
<gene>
    <name evidence="7" type="ORF">SAMN02745728_00280</name>
</gene>
<dbReference type="RefSeq" id="WP_072695735.1">
    <property type="nucleotide sequence ID" value="NZ_FRDI01000002.1"/>
</dbReference>
<evidence type="ECO:0000256" key="1">
    <source>
        <dbReference type="ARBA" id="ARBA00022485"/>
    </source>
</evidence>
<keyword evidence="8" id="KW-1185">Reference proteome</keyword>
<keyword evidence="3" id="KW-0479">Metal-binding</keyword>
<dbReference type="InterPro" id="IPR007197">
    <property type="entry name" value="rSAM"/>
</dbReference>
<feature type="domain" description="Radical SAM core" evidence="6">
    <location>
        <begin position="341"/>
        <end position="621"/>
    </location>
</feature>
<dbReference type="InterPro" id="IPR006638">
    <property type="entry name" value="Elp3/MiaA/NifB-like_rSAM"/>
</dbReference>
<dbReference type="AlphaFoldDB" id="A0A1M7RWS4"/>
<dbReference type="PANTHER" id="PTHR32331:SF0">
    <property type="entry name" value="UPF0313 PROTEIN YGIQ"/>
    <property type="match status" value="1"/>
</dbReference>
<dbReference type="GO" id="GO:0046872">
    <property type="term" value="F:metal ion binding"/>
    <property type="evidence" value="ECO:0007669"/>
    <property type="project" value="UniProtKB-KW"/>
</dbReference>
<dbReference type="GO" id="GO:0051539">
    <property type="term" value="F:4 iron, 4 sulfur cluster binding"/>
    <property type="evidence" value="ECO:0007669"/>
    <property type="project" value="UniProtKB-KW"/>
</dbReference>
<evidence type="ECO:0000256" key="2">
    <source>
        <dbReference type="ARBA" id="ARBA00022691"/>
    </source>
</evidence>
<evidence type="ECO:0000256" key="4">
    <source>
        <dbReference type="ARBA" id="ARBA00023004"/>
    </source>
</evidence>
<dbReference type="PANTHER" id="PTHR32331">
    <property type="entry name" value="UPF0313 PROTEIN YGIQ"/>
    <property type="match status" value="1"/>
</dbReference>
<keyword evidence="2" id="KW-0949">S-adenosyl-L-methionine</keyword>
<dbReference type="STRING" id="1121455.SAMN02745728_00280"/>
<dbReference type="OrthoDB" id="9803479at2"/>
<accession>A0A1M7RWS4</accession>
<dbReference type="EMBL" id="FRDI01000002">
    <property type="protein sequence ID" value="SHN50733.1"/>
    <property type="molecule type" value="Genomic_DNA"/>
</dbReference>
<evidence type="ECO:0000256" key="5">
    <source>
        <dbReference type="ARBA" id="ARBA00023014"/>
    </source>
</evidence>
<keyword evidence="4" id="KW-0408">Iron</keyword>
<dbReference type="SFLD" id="SFLDG01069">
    <property type="entry name" value="UPF0313"/>
    <property type="match status" value="1"/>
</dbReference>
<keyword evidence="1" id="KW-0004">4Fe-4S</keyword>
<dbReference type="PROSITE" id="PS51918">
    <property type="entry name" value="RADICAL_SAM"/>
    <property type="match status" value="1"/>
</dbReference>
<protein>
    <submittedName>
        <fullName evidence="7">Uncharacterized radical SAM protein YgiQ</fullName>
    </submittedName>
</protein>
<name>A0A1M7RWS4_9BACT</name>
<evidence type="ECO:0000256" key="3">
    <source>
        <dbReference type="ARBA" id="ARBA00022723"/>
    </source>
</evidence>
<dbReference type="NCBIfam" id="TIGR03904">
    <property type="entry name" value="SAM_YgiQ"/>
    <property type="match status" value="1"/>
</dbReference>
<dbReference type="Gene3D" id="3.80.30.20">
    <property type="entry name" value="tm_1862 like domain"/>
    <property type="match status" value="1"/>
</dbReference>
<evidence type="ECO:0000313" key="8">
    <source>
        <dbReference type="Proteomes" id="UP000186469"/>
    </source>
</evidence>
<dbReference type="Pfam" id="PF08497">
    <property type="entry name" value="Radical_SAM_N"/>
    <property type="match status" value="1"/>
</dbReference>
<evidence type="ECO:0000313" key="7">
    <source>
        <dbReference type="EMBL" id="SHN50733.1"/>
    </source>
</evidence>
<dbReference type="Proteomes" id="UP000186469">
    <property type="component" value="Unassembled WGS sequence"/>
</dbReference>
<evidence type="ECO:0000259" key="6">
    <source>
        <dbReference type="PROSITE" id="PS51918"/>
    </source>
</evidence>
<dbReference type="SFLD" id="SFLDG01082">
    <property type="entry name" value="B12-binding_domain_containing"/>
    <property type="match status" value="1"/>
</dbReference>
<dbReference type="SFLD" id="SFLDS00029">
    <property type="entry name" value="Radical_SAM"/>
    <property type="match status" value="1"/>
</dbReference>
<dbReference type="GO" id="GO:0003824">
    <property type="term" value="F:catalytic activity"/>
    <property type="evidence" value="ECO:0007669"/>
    <property type="project" value="InterPro"/>
</dbReference>